<organism evidence="1">
    <name type="scientific">Solanum lycopersicum</name>
    <name type="common">Tomato</name>
    <name type="synonym">Lycopersicon esculentum</name>
    <dbReference type="NCBI Taxonomy" id="4081"/>
    <lineage>
        <taxon>Eukaryota</taxon>
        <taxon>Viridiplantae</taxon>
        <taxon>Streptophyta</taxon>
        <taxon>Embryophyta</taxon>
        <taxon>Tracheophyta</taxon>
        <taxon>Spermatophyta</taxon>
        <taxon>Magnoliopsida</taxon>
        <taxon>eudicotyledons</taxon>
        <taxon>Gunneridae</taxon>
        <taxon>Pentapetalae</taxon>
        <taxon>asterids</taxon>
        <taxon>lamiids</taxon>
        <taxon>Solanales</taxon>
        <taxon>Solanaceae</taxon>
        <taxon>Solanoideae</taxon>
        <taxon>Solaneae</taxon>
        <taxon>Solanum</taxon>
        <taxon>Solanum subgen. Lycopersicon</taxon>
    </lineage>
</organism>
<protein>
    <submittedName>
        <fullName evidence="1">Uncharacterized protein</fullName>
    </submittedName>
</protein>
<dbReference type="EnsemblPlants" id="Solyc11g043025.1.1">
    <property type="protein sequence ID" value="Solyc11g043025.1.1"/>
    <property type="gene ID" value="Solyc11g043025.1"/>
</dbReference>
<dbReference type="AlphaFoldDB" id="A0A3Q7IVT4"/>
<keyword evidence="2" id="KW-1185">Reference proteome</keyword>
<dbReference type="Proteomes" id="UP000004994">
    <property type="component" value="Chromosome 11"/>
</dbReference>
<proteinExistence type="predicted"/>
<reference evidence="1" key="2">
    <citation type="submission" date="2019-01" db="UniProtKB">
        <authorList>
            <consortium name="EnsemblPlants"/>
        </authorList>
    </citation>
    <scope>IDENTIFICATION</scope>
    <source>
        <strain evidence="1">cv. Heinz 1706</strain>
    </source>
</reference>
<dbReference type="Gramene" id="Solyc11g043025.1.1">
    <property type="protein sequence ID" value="Solyc11g043025.1.1"/>
    <property type="gene ID" value="Solyc11g043025.1"/>
</dbReference>
<evidence type="ECO:0000313" key="2">
    <source>
        <dbReference type="Proteomes" id="UP000004994"/>
    </source>
</evidence>
<reference evidence="1" key="1">
    <citation type="journal article" date="2012" name="Nature">
        <title>The tomato genome sequence provides insights into fleshy fruit evolution.</title>
        <authorList>
            <consortium name="Tomato Genome Consortium"/>
        </authorList>
    </citation>
    <scope>NUCLEOTIDE SEQUENCE [LARGE SCALE GENOMIC DNA]</scope>
    <source>
        <strain evidence="1">cv. Heinz 1706</strain>
    </source>
</reference>
<evidence type="ECO:0000313" key="1">
    <source>
        <dbReference type="EnsemblPlants" id="Solyc11g043025.1.1"/>
    </source>
</evidence>
<dbReference type="InParanoid" id="A0A3Q7IVT4"/>
<accession>A0A3Q7IVT4</accession>
<sequence>MALYVLDRGCAFERAKMNPLFFELHLEALFSSSVSMVVPPKDVIDTMALGLHGDTEPNTMQLHALSFRSELQLKELAPKKTDNEVLSQAFLCCLPMFNTPIKLTTLGVRNKVSQSGSICSQYAAREQVHDAELDAKFSPHDVIDTIALYVLDRGFAFERAKINPLFFELHLEALFSSSGLAQKGDIVEPYNEPE</sequence>
<name>A0A3Q7IVT4_SOLLC</name>